<protein>
    <submittedName>
        <fullName evidence="2">Uncharacterized protein</fullName>
    </submittedName>
</protein>
<name>A0A919T788_9ACTN</name>
<evidence type="ECO:0000313" key="3">
    <source>
        <dbReference type="Proteomes" id="UP000677082"/>
    </source>
</evidence>
<evidence type="ECO:0000313" key="2">
    <source>
        <dbReference type="EMBL" id="GIM90148.1"/>
    </source>
</evidence>
<sequence length="117" mass="12467">MGVRGKIGSVLLPNLVIGQGAVGVVTGGAGRCRTASNAARWVVHRPDDAAESAPKRRRKARSGFTSSGRTGTSYGDRKRNKVVLNDMGSTTNPTSRLSDEVSSRHLLRSGSGWCWWG</sequence>
<feature type="region of interest" description="Disordered" evidence="1">
    <location>
        <begin position="46"/>
        <end position="101"/>
    </location>
</feature>
<keyword evidence="3" id="KW-1185">Reference proteome</keyword>
<feature type="compositionally biased region" description="Polar residues" evidence="1">
    <location>
        <begin position="87"/>
        <end position="96"/>
    </location>
</feature>
<comment type="caution">
    <text evidence="2">The sequence shown here is derived from an EMBL/GenBank/DDBJ whole genome shotgun (WGS) entry which is preliminary data.</text>
</comment>
<organism evidence="2 3">
    <name type="scientific">Paractinoplanes toevensis</name>
    <dbReference type="NCBI Taxonomy" id="571911"/>
    <lineage>
        <taxon>Bacteria</taxon>
        <taxon>Bacillati</taxon>
        <taxon>Actinomycetota</taxon>
        <taxon>Actinomycetes</taxon>
        <taxon>Micromonosporales</taxon>
        <taxon>Micromonosporaceae</taxon>
        <taxon>Paractinoplanes</taxon>
    </lineage>
</organism>
<reference evidence="2 3" key="1">
    <citation type="submission" date="2021-03" db="EMBL/GenBank/DDBJ databases">
        <title>Whole genome shotgun sequence of Actinoplanes toevensis NBRC 105298.</title>
        <authorList>
            <person name="Komaki H."/>
            <person name="Tamura T."/>
        </authorList>
    </citation>
    <scope>NUCLEOTIDE SEQUENCE [LARGE SCALE GENOMIC DNA]</scope>
    <source>
        <strain evidence="2 3">NBRC 105298</strain>
    </source>
</reference>
<dbReference type="Proteomes" id="UP000677082">
    <property type="component" value="Unassembled WGS sequence"/>
</dbReference>
<accession>A0A919T788</accession>
<proteinExistence type="predicted"/>
<evidence type="ECO:0000256" key="1">
    <source>
        <dbReference type="SAM" id="MobiDB-lite"/>
    </source>
</evidence>
<gene>
    <name evidence="2" type="ORF">Ato02nite_019410</name>
</gene>
<dbReference type="AlphaFoldDB" id="A0A919T788"/>
<dbReference type="EMBL" id="BOQN01000023">
    <property type="protein sequence ID" value="GIM90148.1"/>
    <property type="molecule type" value="Genomic_DNA"/>
</dbReference>
<feature type="compositionally biased region" description="Low complexity" evidence="1">
    <location>
        <begin position="62"/>
        <end position="74"/>
    </location>
</feature>